<proteinExistence type="predicted"/>
<feature type="signal peptide" evidence="2">
    <location>
        <begin position="1"/>
        <end position="21"/>
    </location>
</feature>
<comment type="caution">
    <text evidence="3">The sequence shown here is derived from an EMBL/GenBank/DDBJ whole genome shotgun (WGS) entry which is preliminary data.</text>
</comment>
<keyword evidence="2" id="KW-0732">Signal</keyword>
<evidence type="ECO:0008006" key="5">
    <source>
        <dbReference type="Google" id="ProtNLM"/>
    </source>
</evidence>
<feature type="chain" id="PRO_5045770293" description="Periplasmic heavy metal sensor" evidence="2">
    <location>
        <begin position="22"/>
        <end position="196"/>
    </location>
</feature>
<feature type="region of interest" description="Disordered" evidence="1">
    <location>
        <begin position="175"/>
        <end position="196"/>
    </location>
</feature>
<evidence type="ECO:0000256" key="1">
    <source>
        <dbReference type="SAM" id="MobiDB-lite"/>
    </source>
</evidence>
<reference evidence="4" key="1">
    <citation type="journal article" date="2019" name="Int. J. Syst. Evol. Microbiol.">
        <title>The Global Catalogue of Microorganisms (GCM) 10K type strain sequencing project: providing services to taxonomists for standard genome sequencing and annotation.</title>
        <authorList>
            <consortium name="The Broad Institute Genomics Platform"/>
            <consortium name="The Broad Institute Genome Sequencing Center for Infectious Disease"/>
            <person name="Wu L."/>
            <person name="Ma J."/>
        </authorList>
    </citation>
    <scope>NUCLEOTIDE SEQUENCE [LARGE SCALE GENOMIC DNA]</scope>
    <source>
        <strain evidence="4">LMG 29894</strain>
    </source>
</reference>
<keyword evidence="4" id="KW-1185">Reference proteome</keyword>
<dbReference type="RefSeq" id="WP_378163448.1">
    <property type="nucleotide sequence ID" value="NZ_JBHSBU010000001.1"/>
</dbReference>
<feature type="compositionally biased region" description="Basic and acidic residues" evidence="1">
    <location>
        <begin position="181"/>
        <end position="196"/>
    </location>
</feature>
<accession>A0ABV8MRC5</accession>
<sequence length="196" mass="22120">MKKPLTLAALFATLLTPAALAQSEAERHPHHGERAAIHQAMREGLLTEAELATLKHERDALKSKMQSFRSDGQLDDEEKAILKRERRALHEHAKALIANADRGAPIMPPHHEDRMALRKAMAEGLLTRSELDTLKREREAIRAKLSTFRADGQLDEQEKAELKRAREALREHAKALIANSERGEPIKPHHGRFEKA</sequence>
<evidence type="ECO:0000313" key="3">
    <source>
        <dbReference type="EMBL" id="MFC4159562.1"/>
    </source>
</evidence>
<evidence type="ECO:0000313" key="4">
    <source>
        <dbReference type="Proteomes" id="UP001595791"/>
    </source>
</evidence>
<evidence type="ECO:0000256" key="2">
    <source>
        <dbReference type="SAM" id="SignalP"/>
    </source>
</evidence>
<name>A0ABV8MRC5_9NEIS</name>
<dbReference type="EMBL" id="JBHSBU010000001">
    <property type="protein sequence ID" value="MFC4159562.1"/>
    <property type="molecule type" value="Genomic_DNA"/>
</dbReference>
<dbReference type="Proteomes" id="UP001595791">
    <property type="component" value="Unassembled WGS sequence"/>
</dbReference>
<gene>
    <name evidence="3" type="ORF">ACFOW7_09390</name>
</gene>
<protein>
    <recommendedName>
        <fullName evidence="5">Periplasmic heavy metal sensor</fullName>
    </recommendedName>
</protein>
<organism evidence="3 4">
    <name type="scientific">Chitinimonas lacunae</name>
    <dbReference type="NCBI Taxonomy" id="1963018"/>
    <lineage>
        <taxon>Bacteria</taxon>
        <taxon>Pseudomonadati</taxon>
        <taxon>Pseudomonadota</taxon>
        <taxon>Betaproteobacteria</taxon>
        <taxon>Neisseriales</taxon>
        <taxon>Chitinibacteraceae</taxon>
        <taxon>Chitinimonas</taxon>
    </lineage>
</organism>